<evidence type="ECO:0000313" key="3">
    <source>
        <dbReference type="Proteomes" id="UP001472677"/>
    </source>
</evidence>
<proteinExistence type="predicted"/>
<name>A0ABR2DGW5_9ROSI</name>
<dbReference type="InterPro" id="IPR008271">
    <property type="entry name" value="Ser/Thr_kinase_AS"/>
</dbReference>
<dbReference type="Pfam" id="PF07714">
    <property type="entry name" value="PK_Tyr_Ser-Thr"/>
    <property type="match status" value="1"/>
</dbReference>
<dbReference type="PANTHER" id="PTHR46821">
    <property type="entry name" value="OS07G0586332 PROTEIN"/>
    <property type="match status" value="1"/>
</dbReference>
<keyword evidence="3" id="KW-1185">Reference proteome</keyword>
<dbReference type="InterPro" id="IPR044576">
    <property type="entry name" value="At4g25390-like"/>
</dbReference>
<evidence type="ECO:0000259" key="1">
    <source>
        <dbReference type="PROSITE" id="PS50011"/>
    </source>
</evidence>
<organism evidence="2 3">
    <name type="scientific">Hibiscus sabdariffa</name>
    <name type="common">roselle</name>
    <dbReference type="NCBI Taxonomy" id="183260"/>
    <lineage>
        <taxon>Eukaryota</taxon>
        <taxon>Viridiplantae</taxon>
        <taxon>Streptophyta</taxon>
        <taxon>Embryophyta</taxon>
        <taxon>Tracheophyta</taxon>
        <taxon>Spermatophyta</taxon>
        <taxon>Magnoliopsida</taxon>
        <taxon>eudicotyledons</taxon>
        <taxon>Gunneridae</taxon>
        <taxon>Pentapetalae</taxon>
        <taxon>rosids</taxon>
        <taxon>malvids</taxon>
        <taxon>Malvales</taxon>
        <taxon>Malvaceae</taxon>
        <taxon>Malvoideae</taxon>
        <taxon>Hibiscus</taxon>
    </lineage>
</organism>
<dbReference type="PANTHER" id="PTHR46821:SF4">
    <property type="entry name" value="OS08G0275200 PROTEIN"/>
    <property type="match status" value="1"/>
</dbReference>
<feature type="domain" description="Protein kinase" evidence="1">
    <location>
        <begin position="1"/>
        <end position="457"/>
    </location>
</feature>
<evidence type="ECO:0000313" key="2">
    <source>
        <dbReference type="EMBL" id="KAK8538184.1"/>
    </source>
</evidence>
<dbReference type="InterPro" id="IPR001245">
    <property type="entry name" value="Ser-Thr/Tyr_kinase_cat_dom"/>
</dbReference>
<dbReference type="Proteomes" id="UP001472677">
    <property type="component" value="Unassembled WGS sequence"/>
</dbReference>
<dbReference type="PROSITE" id="PS50011">
    <property type="entry name" value="PROTEIN_KINASE_DOM"/>
    <property type="match status" value="1"/>
</dbReference>
<dbReference type="PROSITE" id="PS00108">
    <property type="entry name" value="PROTEIN_KINASE_ST"/>
    <property type="match status" value="1"/>
</dbReference>
<reference evidence="2 3" key="1">
    <citation type="journal article" date="2024" name="G3 (Bethesda)">
        <title>Genome assembly of Hibiscus sabdariffa L. provides insights into metabolisms of medicinal natural products.</title>
        <authorList>
            <person name="Kim T."/>
        </authorList>
    </citation>
    <scope>NUCLEOTIDE SEQUENCE [LARGE SCALE GENOMIC DNA]</scope>
    <source>
        <strain evidence="2">TK-2024</strain>
        <tissue evidence="2">Old leaves</tissue>
    </source>
</reference>
<gene>
    <name evidence="2" type="ORF">V6N12_044320</name>
</gene>
<protein>
    <recommendedName>
        <fullName evidence="1">Protein kinase domain-containing protein</fullName>
    </recommendedName>
</protein>
<dbReference type="SUPFAM" id="SSF56112">
    <property type="entry name" value="Protein kinase-like (PK-like)"/>
    <property type="match status" value="1"/>
</dbReference>
<dbReference type="InterPro" id="IPR011009">
    <property type="entry name" value="Kinase-like_dom_sf"/>
</dbReference>
<comment type="caution">
    <text evidence="2">The sequence shown here is derived from an EMBL/GenBank/DDBJ whole genome shotgun (WGS) entry which is preliminary data.</text>
</comment>
<accession>A0ABR2DGW5</accession>
<sequence length="482" mass="55819">METKHEQLLTVSAKDHVFEELSIRTNEEPDGIEDSIEILLKDDSDTDLLEQPQDKAIIPEVCGDVAKSLLGWSSVQGGLDTIFLIAPLRYCVEQNKRLLVYKYMHEKSLQESLFEDGHLSWNWLTKFDIVFDVAEAFEFLHFSCDPLMIHGDIKANNVLLDSDYRTKILDFELLRIKVKGEFGVNLLYQDLTSQSLNPELTFVENLRLPYLSAYLDSTNFRHGANFVMEGSTIQPLDARMSKIGHSPISLDIQLAQFEQFKGHLKESVIQLRMQFPDAALTYVDIYSAKYSLISYGKHHRFENLLGYCGGHYRDNLCWRKKIENGHLVTAWNVLRKFTRVLVQSVELTNKAIEFLKGFYELIDSDLDTNLLPIEVKNLLDLESIGTCHCDRSGNKLTPRHKEMAFYRDFRDEKSYIQLILEEAVRMLKSVYLKFEPPEKPSIYLMSLNDRRDLEEILEGIVIPAASQLRIEERKERIHCPLK</sequence>
<dbReference type="Gene3D" id="1.10.510.10">
    <property type="entry name" value="Transferase(Phosphotransferase) domain 1"/>
    <property type="match status" value="1"/>
</dbReference>
<dbReference type="InterPro" id="IPR000719">
    <property type="entry name" value="Prot_kinase_dom"/>
</dbReference>
<dbReference type="EMBL" id="JBBPBM010000028">
    <property type="protein sequence ID" value="KAK8538184.1"/>
    <property type="molecule type" value="Genomic_DNA"/>
</dbReference>